<name>A0AAE9WA98_9SCHI</name>
<accession>A0AAE9WA98</accession>
<protein>
    <submittedName>
        <fullName evidence="2">Uncharacterized protein</fullName>
    </submittedName>
</protein>
<dbReference type="RefSeq" id="XP_056035126.1">
    <property type="nucleotide sequence ID" value="XM_056179266.1"/>
</dbReference>
<dbReference type="AlphaFoldDB" id="A0AAE9WA98"/>
<dbReference type="EMBL" id="CP115611">
    <property type="protein sequence ID" value="WBW70883.1"/>
    <property type="molecule type" value="Genomic_DNA"/>
</dbReference>
<feature type="region of interest" description="Disordered" evidence="1">
    <location>
        <begin position="30"/>
        <end position="51"/>
    </location>
</feature>
<dbReference type="GeneID" id="80873955"/>
<evidence type="ECO:0000256" key="1">
    <source>
        <dbReference type="SAM" id="MobiDB-lite"/>
    </source>
</evidence>
<proteinExistence type="predicted"/>
<dbReference type="Proteomes" id="UP001212411">
    <property type="component" value="Chromosome 1"/>
</dbReference>
<sequence length="63" mass="7367">MEENLQQNVSVERARNEFRNYIEEHEEPMLVGNKSKEGKLNRMKSSSSTHKKKGLRNKCCVIC</sequence>
<organism evidence="2 3">
    <name type="scientific">Schizosaccharomyces osmophilus</name>
    <dbReference type="NCBI Taxonomy" id="2545709"/>
    <lineage>
        <taxon>Eukaryota</taxon>
        <taxon>Fungi</taxon>
        <taxon>Dikarya</taxon>
        <taxon>Ascomycota</taxon>
        <taxon>Taphrinomycotina</taxon>
        <taxon>Schizosaccharomycetes</taxon>
        <taxon>Schizosaccharomycetales</taxon>
        <taxon>Schizosaccharomycetaceae</taxon>
        <taxon>Schizosaccharomyces</taxon>
    </lineage>
</organism>
<evidence type="ECO:0000313" key="2">
    <source>
        <dbReference type="EMBL" id="WBW70883.1"/>
    </source>
</evidence>
<evidence type="ECO:0000313" key="3">
    <source>
        <dbReference type="Proteomes" id="UP001212411"/>
    </source>
</evidence>
<dbReference type="KEGG" id="som:SOMG_00472"/>
<gene>
    <name evidence="2" type="ORF">SOMG_00472</name>
</gene>
<reference evidence="2 3" key="1">
    <citation type="journal article" date="2023" name="G3 (Bethesda)">
        <title>A high-quality reference genome for the fission yeast Schizosaccharomyces osmophilus.</title>
        <authorList>
            <person name="Jia G.S."/>
            <person name="Zhang W.C."/>
            <person name="Liang Y."/>
            <person name="Liu X.H."/>
            <person name="Rhind N."/>
            <person name="Pidoux A."/>
            <person name="Brysch-Herzberg M."/>
            <person name="Du L.L."/>
        </authorList>
    </citation>
    <scope>NUCLEOTIDE SEQUENCE [LARGE SCALE GENOMIC DNA]</scope>
    <source>
        <strain evidence="2 3">CBS 15793</strain>
    </source>
</reference>
<keyword evidence="3" id="KW-1185">Reference proteome</keyword>